<comment type="cofactor">
    <cofactor evidence="1">
        <name>[4Fe-4S] cluster</name>
        <dbReference type="ChEBI" id="CHEBI:49883"/>
    </cofactor>
</comment>
<keyword evidence="2" id="KW-0949">S-adenosyl-L-methionine</keyword>
<comment type="caution">
    <text evidence="7">The sequence shown here is derived from an EMBL/GenBank/DDBJ whole genome shotgun (WGS) entry which is preliminary data.</text>
</comment>
<keyword evidence="5" id="KW-0411">Iron-sulfur</keyword>
<dbReference type="CDD" id="cd01335">
    <property type="entry name" value="Radical_SAM"/>
    <property type="match status" value="1"/>
</dbReference>
<protein>
    <recommendedName>
        <fullName evidence="6">Radical SAM core domain-containing protein</fullName>
    </recommendedName>
</protein>
<evidence type="ECO:0000256" key="5">
    <source>
        <dbReference type="ARBA" id="ARBA00023014"/>
    </source>
</evidence>
<keyword evidence="4" id="KW-0408">Iron</keyword>
<reference evidence="8" key="1">
    <citation type="journal article" date="2019" name="Int. J. Syst. Evol. Microbiol.">
        <title>The Global Catalogue of Microorganisms (GCM) 10K type strain sequencing project: providing services to taxonomists for standard genome sequencing and annotation.</title>
        <authorList>
            <consortium name="The Broad Institute Genomics Platform"/>
            <consortium name="The Broad Institute Genome Sequencing Center for Infectious Disease"/>
            <person name="Wu L."/>
            <person name="Ma J."/>
        </authorList>
    </citation>
    <scope>NUCLEOTIDE SEQUENCE [LARGE SCALE GENOMIC DNA]</scope>
    <source>
        <strain evidence="8">NBRC 104970</strain>
    </source>
</reference>
<dbReference type="SFLD" id="SFLDS00029">
    <property type="entry name" value="Radical_SAM"/>
    <property type="match status" value="1"/>
</dbReference>
<keyword evidence="8" id="KW-1185">Reference proteome</keyword>
<evidence type="ECO:0000313" key="7">
    <source>
        <dbReference type="EMBL" id="GLS03303.1"/>
    </source>
</evidence>
<evidence type="ECO:0000256" key="4">
    <source>
        <dbReference type="ARBA" id="ARBA00023004"/>
    </source>
</evidence>
<accession>A0ABQ6BTU0</accession>
<feature type="domain" description="Radical SAM core" evidence="6">
    <location>
        <begin position="45"/>
        <end position="166"/>
    </location>
</feature>
<dbReference type="InterPro" id="IPR058240">
    <property type="entry name" value="rSAM_sf"/>
</dbReference>
<evidence type="ECO:0000259" key="6">
    <source>
        <dbReference type="Pfam" id="PF04055"/>
    </source>
</evidence>
<dbReference type="SUPFAM" id="SSF102114">
    <property type="entry name" value="Radical SAM enzymes"/>
    <property type="match status" value="1"/>
</dbReference>
<dbReference type="Gene3D" id="3.20.20.70">
    <property type="entry name" value="Aldolase class I"/>
    <property type="match status" value="1"/>
</dbReference>
<evidence type="ECO:0000256" key="2">
    <source>
        <dbReference type="ARBA" id="ARBA00022691"/>
    </source>
</evidence>
<keyword evidence="3" id="KW-0479">Metal-binding</keyword>
<organism evidence="7 8">
    <name type="scientific">Chitiniphilus shinanonensis</name>
    <dbReference type="NCBI Taxonomy" id="553088"/>
    <lineage>
        <taxon>Bacteria</taxon>
        <taxon>Pseudomonadati</taxon>
        <taxon>Pseudomonadota</taxon>
        <taxon>Betaproteobacteria</taxon>
        <taxon>Neisseriales</taxon>
        <taxon>Chitinibacteraceae</taxon>
        <taxon>Chitiniphilus</taxon>
    </lineage>
</organism>
<evidence type="ECO:0000256" key="1">
    <source>
        <dbReference type="ARBA" id="ARBA00001966"/>
    </source>
</evidence>
<dbReference type="RefSeq" id="WP_040430820.1">
    <property type="nucleotide sequence ID" value="NZ_BSOZ01000003.1"/>
</dbReference>
<evidence type="ECO:0000256" key="3">
    <source>
        <dbReference type="ARBA" id="ARBA00022723"/>
    </source>
</evidence>
<dbReference type="Pfam" id="PF04055">
    <property type="entry name" value="Radical_SAM"/>
    <property type="match status" value="1"/>
</dbReference>
<dbReference type="EMBL" id="BSOZ01000003">
    <property type="protein sequence ID" value="GLS03303.1"/>
    <property type="molecule type" value="Genomic_DNA"/>
</dbReference>
<evidence type="ECO:0000313" key="8">
    <source>
        <dbReference type="Proteomes" id="UP001156836"/>
    </source>
</evidence>
<proteinExistence type="predicted"/>
<sequence>MPANDVPSIRVLRVDDHARDAAGFTYVYPVVSRRAGGVSVGINLNPNNACNWRCVYCQVPDLTRGGPPPIALDQLEAELDAMLHDIVHGDFMTRSVPEGARRLNDVAFSGNGEPTMSPEFPQAVERVRHLLQRYDLLGRIKVVLITNGSQLYRARVQQALAALKTLNGEVWFKLDRAPQDGFSEVNQVQLNREAVARHLAAAAQGCPTWLQTCMFMREGRLPDEAEIQAYLDFVAAQLADGVKLEGVLLYGLARPSMQVEAPLLAAAPREWMQSVADRIAALGLAVRLSI</sequence>
<name>A0ABQ6BTU0_9NEIS</name>
<dbReference type="InterPro" id="IPR007197">
    <property type="entry name" value="rSAM"/>
</dbReference>
<dbReference type="Proteomes" id="UP001156836">
    <property type="component" value="Unassembled WGS sequence"/>
</dbReference>
<dbReference type="InterPro" id="IPR013785">
    <property type="entry name" value="Aldolase_TIM"/>
</dbReference>
<gene>
    <name evidence="7" type="ORF">GCM10007860_04460</name>
</gene>